<keyword evidence="4" id="KW-0808">Transferase</keyword>
<evidence type="ECO:0000256" key="3">
    <source>
        <dbReference type="ARBA" id="ARBA00022676"/>
    </source>
</evidence>
<dbReference type="GO" id="GO:0008610">
    <property type="term" value="P:lipid biosynthetic process"/>
    <property type="evidence" value="ECO:0007669"/>
    <property type="project" value="UniProtKB-ARBA"/>
</dbReference>
<evidence type="ECO:0000256" key="6">
    <source>
        <dbReference type="ARBA" id="ARBA00022989"/>
    </source>
</evidence>
<feature type="transmembrane region" description="Helical" evidence="8">
    <location>
        <begin position="204"/>
        <end position="223"/>
    </location>
</feature>
<feature type="transmembrane region" description="Helical" evidence="8">
    <location>
        <begin position="91"/>
        <end position="111"/>
    </location>
</feature>
<keyword evidence="3" id="KW-0328">Glycosyltransferase</keyword>
<keyword evidence="5 8" id="KW-0812">Transmembrane</keyword>
<protein>
    <recommendedName>
        <fullName evidence="10">Glycosyltransferase RgtA/B/C/D-like domain-containing protein</fullName>
    </recommendedName>
</protein>
<feature type="transmembrane region" description="Helical" evidence="8">
    <location>
        <begin position="123"/>
        <end position="155"/>
    </location>
</feature>
<dbReference type="PANTHER" id="PTHR33908">
    <property type="entry name" value="MANNOSYLTRANSFERASE YKCB-RELATED"/>
    <property type="match status" value="1"/>
</dbReference>
<evidence type="ECO:0000256" key="2">
    <source>
        <dbReference type="ARBA" id="ARBA00022475"/>
    </source>
</evidence>
<evidence type="ECO:0000256" key="5">
    <source>
        <dbReference type="ARBA" id="ARBA00022692"/>
    </source>
</evidence>
<keyword evidence="7 8" id="KW-0472">Membrane</keyword>
<dbReference type="EMBL" id="CP064981">
    <property type="protein sequence ID" value="QQR93153.1"/>
    <property type="molecule type" value="Genomic_DNA"/>
</dbReference>
<sequence>MHPILRHDCFPLGCAIIVSALLFFSFFPLMYVSIDEHQYYKNSILLQRGELKSADPLVYCGGTFKGEDYLSSYHIGKSVALIPFTWLPFPFVMLAGLFIHLLNTGIFALILRKLRLSPWFVMLFAFYPAFIWGSRTLFSETTALTFLLVGTWIYLHEKPQTKLFAGFFFGLAALVRHEAVLLALAFGIAIVWKERHTLREPLKSPIVWFVIGGAISAALLLGWNNWYGGNPLTTQIGNPANLFATFPRPLFLNNLVNFFAILCIAFPLLIFALLKPFRLRLELIIASIFTLFLFAQTTNISVYPFISPLTITARMRYLIPLAGLLLIAYAHALQPITQRFAQRIGKTKWVTVLVLFVILIVGAIALHSQHQSLLDKRTAVRNQILTAIPDNAHAIGSSDDCIYFLPQLSGKRTYSKVDDPAQSLNQLQKRLETPIYVVALQYTNQSDSSIRQDVIDRERMAIVNFVKAHENELQVVYSTKDPHSLTIYHFNHQINPIVDQTISKEKKNE</sequence>
<dbReference type="InterPro" id="IPR050297">
    <property type="entry name" value="LipidA_mod_glycosyltrf_83"/>
</dbReference>
<feature type="transmembrane region" description="Helical" evidence="8">
    <location>
        <begin position="349"/>
        <end position="367"/>
    </location>
</feature>
<keyword evidence="2" id="KW-1003">Cell membrane</keyword>
<proteinExistence type="predicted"/>
<feature type="transmembrane region" description="Helical" evidence="8">
    <location>
        <begin position="318"/>
        <end position="337"/>
    </location>
</feature>
<feature type="transmembrane region" description="Helical" evidence="8">
    <location>
        <begin position="12"/>
        <end position="34"/>
    </location>
</feature>
<accession>A0A7T9DKT0</accession>
<dbReference type="PANTHER" id="PTHR33908:SF11">
    <property type="entry name" value="MEMBRANE PROTEIN"/>
    <property type="match status" value="1"/>
</dbReference>
<evidence type="ECO:0000256" key="7">
    <source>
        <dbReference type="ARBA" id="ARBA00023136"/>
    </source>
</evidence>
<comment type="subcellular location">
    <subcellularLocation>
        <location evidence="1">Cell membrane</location>
        <topology evidence="1">Multi-pass membrane protein</topology>
    </subcellularLocation>
</comment>
<dbReference type="AlphaFoldDB" id="A0A7T9DKT0"/>
<organism evidence="9">
    <name type="scientific">Candidatus Iainarchaeum sp</name>
    <dbReference type="NCBI Taxonomy" id="3101447"/>
    <lineage>
        <taxon>Archaea</taxon>
        <taxon>Candidatus Iainarchaeota</taxon>
        <taxon>Candidatus Iainarchaeia</taxon>
        <taxon>Candidatus Iainarchaeales</taxon>
        <taxon>Candidatus Iainarchaeaceae</taxon>
        <taxon>Candidatus Iainarchaeum</taxon>
    </lineage>
</organism>
<keyword evidence="6 8" id="KW-1133">Transmembrane helix</keyword>
<evidence type="ECO:0000313" key="9">
    <source>
        <dbReference type="EMBL" id="QQR93153.1"/>
    </source>
</evidence>
<feature type="transmembrane region" description="Helical" evidence="8">
    <location>
        <begin position="255"/>
        <end position="274"/>
    </location>
</feature>
<reference evidence="9" key="1">
    <citation type="submission" date="2020-11" db="EMBL/GenBank/DDBJ databases">
        <title>Connecting structure to function with the recovery of over 1000 high-quality activated sludge metagenome-assembled genomes encoding full-length rRNA genes using long-read sequencing.</title>
        <authorList>
            <person name="Singleton C.M."/>
            <person name="Petriglieri F."/>
            <person name="Kristensen J.M."/>
            <person name="Kirkegaard R.H."/>
            <person name="Michaelsen T.Y."/>
            <person name="Andersen M.H."/>
            <person name="Karst S.M."/>
            <person name="Dueholm M.S."/>
            <person name="Nielsen P.H."/>
            <person name="Albertsen M."/>
        </authorList>
    </citation>
    <scope>NUCLEOTIDE SEQUENCE</scope>
    <source>
        <strain evidence="9">Fred_18-Q3-R57-64_BAT3C.431</strain>
    </source>
</reference>
<feature type="transmembrane region" description="Helical" evidence="8">
    <location>
        <begin position="167"/>
        <end position="192"/>
    </location>
</feature>
<feature type="transmembrane region" description="Helical" evidence="8">
    <location>
        <begin position="281"/>
        <end position="306"/>
    </location>
</feature>
<gene>
    <name evidence="9" type="ORF">IPJ89_02860</name>
</gene>
<dbReference type="Proteomes" id="UP000596004">
    <property type="component" value="Chromosome"/>
</dbReference>
<evidence type="ECO:0000256" key="4">
    <source>
        <dbReference type="ARBA" id="ARBA00022679"/>
    </source>
</evidence>
<evidence type="ECO:0008006" key="10">
    <source>
        <dbReference type="Google" id="ProtNLM"/>
    </source>
</evidence>
<dbReference type="GO" id="GO:0016763">
    <property type="term" value="F:pentosyltransferase activity"/>
    <property type="evidence" value="ECO:0007669"/>
    <property type="project" value="TreeGrafter"/>
</dbReference>
<evidence type="ECO:0000256" key="8">
    <source>
        <dbReference type="SAM" id="Phobius"/>
    </source>
</evidence>
<name>A0A7T9DKT0_9ARCH</name>
<dbReference type="GO" id="GO:0005886">
    <property type="term" value="C:plasma membrane"/>
    <property type="evidence" value="ECO:0007669"/>
    <property type="project" value="UniProtKB-SubCell"/>
</dbReference>
<evidence type="ECO:0000256" key="1">
    <source>
        <dbReference type="ARBA" id="ARBA00004651"/>
    </source>
</evidence>